<feature type="region of interest" description="Disordered" evidence="1">
    <location>
        <begin position="71"/>
        <end position="108"/>
    </location>
</feature>
<dbReference type="Gramene" id="PGSC0003DMT400091149">
    <property type="protein sequence ID" value="PGSC0003DMT400091149"/>
    <property type="gene ID" value="PGSC0003DMG400040720"/>
</dbReference>
<dbReference type="EnsemblPlants" id="PGSC0003DMT400091149">
    <property type="protein sequence ID" value="PGSC0003DMT400091149"/>
    <property type="gene ID" value="PGSC0003DMG400040720"/>
</dbReference>
<protein>
    <submittedName>
        <fullName evidence="2">Uncharacterized protein</fullName>
    </submittedName>
</protein>
<reference evidence="2" key="2">
    <citation type="submission" date="2015-06" db="UniProtKB">
        <authorList>
            <consortium name="EnsemblPlants"/>
        </authorList>
    </citation>
    <scope>IDENTIFICATION</scope>
    <source>
        <strain evidence="2">DM1-3 516 R44</strain>
    </source>
</reference>
<dbReference type="Proteomes" id="UP000011115">
    <property type="component" value="Unassembled WGS sequence"/>
</dbReference>
<keyword evidence="3" id="KW-1185">Reference proteome</keyword>
<name>M1DLZ5_SOLTU</name>
<evidence type="ECO:0000313" key="2">
    <source>
        <dbReference type="EnsemblPlants" id="PGSC0003DMT400091149"/>
    </source>
</evidence>
<sequence>MVDAVVQTSLADTPLADSSGAGTVDVIPGIWIEEQCKDTNMQKGTKNKRCIAKVIGDPDIDRLKLQCTLDENMKQEGDGEGRLENPRLVGDARLSSPTNPKNLNLRPV</sequence>
<feature type="compositionally biased region" description="Basic and acidic residues" evidence="1">
    <location>
        <begin position="71"/>
        <end position="85"/>
    </location>
</feature>
<dbReference type="AlphaFoldDB" id="M1DLZ5"/>
<organism evidence="2 3">
    <name type="scientific">Solanum tuberosum</name>
    <name type="common">Potato</name>
    <dbReference type="NCBI Taxonomy" id="4113"/>
    <lineage>
        <taxon>Eukaryota</taxon>
        <taxon>Viridiplantae</taxon>
        <taxon>Streptophyta</taxon>
        <taxon>Embryophyta</taxon>
        <taxon>Tracheophyta</taxon>
        <taxon>Spermatophyta</taxon>
        <taxon>Magnoliopsida</taxon>
        <taxon>eudicotyledons</taxon>
        <taxon>Gunneridae</taxon>
        <taxon>Pentapetalae</taxon>
        <taxon>asterids</taxon>
        <taxon>lamiids</taxon>
        <taxon>Solanales</taxon>
        <taxon>Solanaceae</taxon>
        <taxon>Solanoideae</taxon>
        <taxon>Solaneae</taxon>
        <taxon>Solanum</taxon>
    </lineage>
</organism>
<evidence type="ECO:0000256" key="1">
    <source>
        <dbReference type="SAM" id="MobiDB-lite"/>
    </source>
</evidence>
<accession>M1DLZ5</accession>
<evidence type="ECO:0000313" key="3">
    <source>
        <dbReference type="Proteomes" id="UP000011115"/>
    </source>
</evidence>
<dbReference type="HOGENOM" id="CLU_2201746_0_0_1"/>
<dbReference type="InParanoid" id="M1DLZ5"/>
<reference evidence="3" key="1">
    <citation type="journal article" date="2011" name="Nature">
        <title>Genome sequence and analysis of the tuber crop potato.</title>
        <authorList>
            <consortium name="The Potato Genome Sequencing Consortium"/>
        </authorList>
    </citation>
    <scope>NUCLEOTIDE SEQUENCE [LARGE SCALE GENOMIC DNA]</scope>
    <source>
        <strain evidence="3">cv. DM1-3 516 R44</strain>
    </source>
</reference>
<dbReference type="PaxDb" id="4113-PGSC0003DMT400091149"/>
<proteinExistence type="predicted"/>